<name>A0ABS2U483_9ACTN</name>
<evidence type="ECO:0000313" key="3">
    <source>
        <dbReference type="Proteomes" id="UP000749040"/>
    </source>
</evidence>
<protein>
    <submittedName>
        <fullName evidence="2">ATPase</fullName>
    </submittedName>
</protein>
<organism evidence="2 3">
    <name type="scientific">Actinacidiphila acididurans</name>
    <dbReference type="NCBI Taxonomy" id="2784346"/>
    <lineage>
        <taxon>Bacteria</taxon>
        <taxon>Bacillati</taxon>
        <taxon>Actinomycetota</taxon>
        <taxon>Actinomycetes</taxon>
        <taxon>Kitasatosporales</taxon>
        <taxon>Streptomycetaceae</taxon>
        <taxon>Actinacidiphila</taxon>
    </lineage>
</organism>
<comment type="caution">
    <text evidence="2">The sequence shown here is derived from an EMBL/GenBank/DDBJ whole genome shotgun (WGS) entry which is preliminary data.</text>
</comment>
<keyword evidence="3" id="KW-1185">Reference proteome</keyword>
<dbReference type="PANTHER" id="PTHR30448:SF0">
    <property type="entry name" value="RNASE ADAPTER PROTEIN RAPZ"/>
    <property type="match status" value="1"/>
</dbReference>
<reference evidence="2 3" key="1">
    <citation type="submission" date="2021-01" db="EMBL/GenBank/DDBJ databases">
        <title>Streptomyces acididurans sp. nov., isolated from a peat swamp forest soil.</title>
        <authorList>
            <person name="Chantavorakit T."/>
            <person name="Duangmal K."/>
        </authorList>
    </citation>
    <scope>NUCLEOTIDE SEQUENCE [LARGE SCALE GENOMIC DNA]</scope>
    <source>
        <strain evidence="2 3">KK5PA1</strain>
    </source>
</reference>
<proteinExistence type="predicted"/>
<dbReference type="InterPro" id="IPR053931">
    <property type="entry name" value="RapZ_C"/>
</dbReference>
<dbReference type="EMBL" id="JADKYB010000030">
    <property type="protein sequence ID" value="MBM9509956.1"/>
    <property type="molecule type" value="Genomic_DNA"/>
</dbReference>
<evidence type="ECO:0000259" key="1">
    <source>
        <dbReference type="Pfam" id="PF22740"/>
    </source>
</evidence>
<dbReference type="PANTHER" id="PTHR30448">
    <property type="entry name" value="RNASE ADAPTER PROTEIN RAPZ"/>
    <property type="match status" value="1"/>
</dbReference>
<accession>A0ABS2U483</accession>
<sequence length="130" mass="13810">MPPAPAPILAQVEITSFGYLHGTPPTAHITVDLRHHYRDPHVRPELRHLTAHDQTVRDTVLGTAGIPALLDSLTATIAAYAAGPRTGPITIAVGCAGGRHRAATVAAELAHRIPGATLIHRDLHQSVVER</sequence>
<gene>
    <name evidence="2" type="ORF">ITX44_36460</name>
</gene>
<dbReference type="InterPro" id="IPR005337">
    <property type="entry name" value="RapZ-like"/>
</dbReference>
<dbReference type="Pfam" id="PF22740">
    <property type="entry name" value="PapZ_C"/>
    <property type="match status" value="1"/>
</dbReference>
<evidence type="ECO:0000313" key="2">
    <source>
        <dbReference type="EMBL" id="MBM9509956.1"/>
    </source>
</evidence>
<dbReference type="Proteomes" id="UP000749040">
    <property type="component" value="Unassembled WGS sequence"/>
</dbReference>
<feature type="domain" description="RapZ C-terminal" evidence="1">
    <location>
        <begin position="11"/>
        <end position="123"/>
    </location>
</feature>